<dbReference type="RefSeq" id="WP_136424667.1">
    <property type="nucleotide sequence ID" value="NZ_OZ241748.1"/>
</dbReference>
<dbReference type="InterPro" id="IPR037479">
    <property type="entry name" value="Tauto_MSAD"/>
</dbReference>
<gene>
    <name evidence="1" type="ORF">E6C70_11475</name>
</gene>
<dbReference type="Proteomes" id="UP000307380">
    <property type="component" value="Unassembled WGS sequence"/>
</dbReference>
<dbReference type="PANTHER" id="PTHR38460">
    <property type="entry name" value="TAUTOMERASE YOLI-RELATED"/>
    <property type="match status" value="1"/>
</dbReference>
<protein>
    <submittedName>
        <fullName evidence="1">Tautomerase family protein</fullName>
    </submittedName>
</protein>
<evidence type="ECO:0000313" key="1">
    <source>
        <dbReference type="EMBL" id="THG34031.1"/>
    </source>
</evidence>
<evidence type="ECO:0000313" key="2">
    <source>
        <dbReference type="Proteomes" id="UP000307380"/>
    </source>
</evidence>
<organism evidence="1 2">
    <name type="scientific">Orlajensenia flava</name>
    <dbReference type="NCBI Taxonomy" id="2565934"/>
    <lineage>
        <taxon>Bacteria</taxon>
        <taxon>Bacillati</taxon>
        <taxon>Actinomycetota</taxon>
        <taxon>Actinomycetes</taxon>
        <taxon>Micrococcales</taxon>
        <taxon>Microbacteriaceae</taxon>
        <taxon>Orlajensenia</taxon>
    </lineage>
</organism>
<keyword evidence="2" id="KW-1185">Reference proteome</keyword>
<name>A0A4S4FUK0_9MICO</name>
<dbReference type="SUPFAM" id="SSF55331">
    <property type="entry name" value="Tautomerase/MIF"/>
    <property type="match status" value="1"/>
</dbReference>
<dbReference type="Gene3D" id="3.30.429.10">
    <property type="entry name" value="Macrophage Migration Inhibitory Factor"/>
    <property type="match status" value="1"/>
</dbReference>
<dbReference type="AlphaFoldDB" id="A0A4S4FUK0"/>
<sequence>MPIINIWLRAGTDSAYRRALTDGVHRAMNETLRTPQDDFFAVVHELDEEHFLFDPNYFDIPRTERFCMVQIFFNSRPAVVKERLYQAIADRLEQAPGLARTDLMINIAEVSPEGWWLEGRRIDPASGTDARMSAR</sequence>
<accession>A0A4S4FUK0</accession>
<dbReference type="InterPro" id="IPR014347">
    <property type="entry name" value="Tautomerase/MIF_sf"/>
</dbReference>
<comment type="caution">
    <text evidence="1">The sequence shown here is derived from an EMBL/GenBank/DDBJ whole genome shotgun (WGS) entry which is preliminary data.</text>
</comment>
<dbReference type="PANTHER" id="PTHR38460:SF1">
    <property type="entry name" value="TAUTOMERASE YOLI-RELATED"/>
    <property type="match status" value="1"/>
</dbReference>
<proteinExistence type="predicted"/>
<dbReference type="Pfam" id="PF14552">
    <property type="entry name" value="Tautomerase_2"/>
    <property type="match status" value="1"/>
</dbReference>
<reference evidence="1 2" key="1">
    <citation type="submission" date="2019-04" db="EMBL/GenBank/DDBJ databases">
        <authorList>
            <person name="Jiang L."/>
        </authorList>
    </citation>
    <scope>NUCLEOTIDE SEQUENCE [LARGE SCALE GENOMIC DNA]</scope>
    <source>
        <strain evidence="1 2">YIM 131861</strain>
    </source>
</reference>
<dbReference type="EMBL" id="SSSN01000007">
    <property type="protein sequence ID" value="THG34031.1"/>
    <property type="molecule type" value="Genomic_DNA"/>
</dbReference>
<dbReference type="OrthoDB" id="9804765at2"/>